<evidence type="ECO:0000256" key="1">
    <source>
        <dbReference type="ARBA" id="ARBA00004370"/>
    </source>
</evidence>
<gene>
    <name evidence="6" type="ORF">FCC1311_025112</name>
</gene>
<dbReference type="InterPro" id="IPR042240">
    <property type="entry name" value="CHASE_sf"/>
</dbReference>
<dbReference type="GO" id="GO:0007165">
    <property type="term" value="P:signal transduction"/>
    <property type="evidence" value="ECO:0007669"/>
    <property type="project" value="UniProtKB-ARBA"/>
</dbReference>
<dbReference type="Proteomes" id="UP000241890">
    <property type="component" value="Unassembled WGS sequence"/>
</dbReference>
<sequence>MFGIAIYRFFYATQGEQEISMAALENTVYAMSKVFAMRLEKDLALQSQVANLWALDKDITRAKFRQFIMSPAFEPALQTMSGMSLIPYVLNADRAAFEARAETQDLLEACCNSTVYDNTASACRDKAATLCELGRYSILESVNGSLAPSPAQDAYVVVDYIEPFESNAGVLGFNLASSATRKEAWEQAVDTGLAVFTRRIQLVQSNTKEFAFLVWKAVFEGEVEGTFAFKEESPTSVPRGSVNGVYKAQQFLSGAMAIFGTSELANLDIFLFDTLAPAGQQFLAVYSESLGDPLTLATTFEEYTPEDIVGEFGTIQRTINISGADAEMMLVVRPNEAFFREKASDAPQNLLIWSMLLILASQAERHLGYLAAIANRARMLNVQAISKRLSS</sequence>
<evidence type="ECO:0000313" key="7">
    <source>
        <dbReference type="Proteomes" id="UP000241890"/>
    </source>
</evidence>
<keyword evidence="7" id="KW-1185">Reference proteome</keyword>
<keyword evidence="2" id="KW-0812">Transmembrane</keyword>
<feature type="domain" description="CHASE" evidence="5">
    <location>
        <begin position="55"/>
        <end position="273"/>
    </location>
</feature>
<accession>A0A2R5G5N0</accession>
<reference evidence="6 7" key="1">
    <citation type="submission" date="2017-12" db="EMBL/GenBank/DDBJ databases">
        <title>Sequencing, de novo assembly and annotation of complete genome of a new Thraustochytrid species, strain FCC1311.</title>
        <authorList>
            <person name="Sedici K."/>
            <person name="Godart F."/>
            <person name="Aiese Cigliano R."/>
            <person name="Sanseverino W."/>
            <person name="Barakat M."/>
            <person name="Ortet P."/>
            <person name="Marechal E."/>
            <person name="Cagnac O."/>
            <person name="Amato A."/>
        </authorList>
    </citation>
    <scope>NUCLEOTIDE SEQUENCE [LARGE SCALE GENOMIC DNA]</scope>
</reference>
<comment type="caution">
    <text evidence="6">The sequence shown here is derived from an EMBL/GenBank/DDBJ whole genome shotgun (WGS) entry which is preliminary data.</text>
</comment>
<dbReference type="InParanoid" id="A0A2R5G5N0"/>
<protein>
    <recommendedName>
        <fullName evidence="5">CHASE domain-containing protein</fullName>
    </recommendedName>
</protein>
<evidence type="ECO:0000313" key="6">
    <source>
        <dbReference type="EMBL" id="GBG26290.1"/>
    </source>
</evidence>
<keyword evidence="3" id="KW-1133">Transmembrane helix</keyword>
<evidence type="ECO:0000256" key="2">
    <source>
        <dbReference type="ARBA" id="ARBA00022692"/>
    </source>
</evidence>
<dbReference type="Gene3D" id="3.30.450.350">
    <property type="entry name" value="CHASE domain"/>
    <property type="match status" value="1"/>
</dbReference>
<dbReference type="InterPro" id="IPR006189">
    <property type="entry name" value="CHASE_dom"/>
</dbReference>
<evidence type="ECO:0000256" key="3">
    <source>
        <dbReference type="ARBA" id="ARBA00022989"/>
    </source>
</evidence>
<organism evidence="6 7">
    <name type="scientific">Hondaea fermentalgiana</name>
    <dbReference type="NCBI Taxonomy" id="2315210"/>
    <lineage>
        <taxon>Eukaryota</taxon>
        <taxon>Sar</taxon>
        <taxon>Stramenopiles</taxon>
        <taxon>Bigyra</taxon>
        <taxon>Labyrinthulomycetes</taxon>
        <taxon>Thraustochytrida</taxon>
        <taxon>Thraustochytriidae</taxon>
        <taxon>Hondaea</taxon>
    </lineage>
</organism>
<keyword evidence="4" id="KW-0472">Membrane</keyword>
<dbReference type="Pfam" id="PF03924">
    <property type="entry name" value="CHASE"/>
    <property type="match status" value="1"/>
</dbReference>
<name>A0A2R5G5N0_9STRA</name>
<evidence type="ECO:0000256" key="4">
    <source>
        <dbReference type="ARBA" id="ARBA00023136"/>
    </source>
</evidence>
<dbReference type="AlphaFoldDB" id="A0A2R5G5N0"/>
<comment type="subcellular location">
    <subcellularLocation>
        <location evidence="1">Membrane</location>
    </subcellularLocation>
</comment>
<evidence type="ECO:0000259" key="5">
    <source>
        <dbReference type="PROSITE" id="PS50839"/>
    </source>
</evidence>
<proteinExistence type="predicted"/>
<dbReference type="PROSITE" id="PS50839">
    <property type="entry name" value="CHASE"/>
    <property type="match status" value="1"/>
</dbReference>
<dbReference type="SMART" id="SM01079">
    <property type="entry name" value="CHASE"/>
    <property type="match status" value="1"/>
</dbReference>
<dbReference type="EMBL" id="BEYU01000019">
    <property type="protein sequence ID" value="GBG26290.1"/>
    <property type="molecule type" value="Genomic_DNA"/>
</dbReference>
<dbReference type="GO" id="GO:0016020">
    <property type="term" value="C:membrane"/>
    <property type="evidence" value="ECO:0007669"/>
    <property type="project" value="UniProtKB-SubCell"/>
</dbReference>
<dbReference type="GO" id="GO:0003824">
    <property type="term" value="F:catalytic activity"/>
    <property type="evidence" value="ECO:0007669"/>
    <property type="project" value="UniProtKB-ARBA"/>
</dbReference>